<gene>
    <name evidence="1" type="ORF">FHR96_003078</name>
</gene>
<reference evidence="1 2" key="1">
    <citation type="submission" date="2020-08" db="EMBL/GenBank/DDBJ databases">
        <title>Genomic Encyclopedia of Type Strains, Phase III (KMG-III): the genomes of soil and plant-associated and newly described type strains.</title>
        <authorList>
            <person name="Whitman W."/>
        </authorList>
    </citation>
    <scope>NUCLEOTIDE SEQUENCE [LARGE SCALE GENOMIC DNA]</scope>
    <source>
        <strain evidence="1 2">CECT 5995</strain>
    </source>
</reference>
<keyword evidence="2" id="KW-1185">Reference proteome</keyword>
<accession>A0A7W5G764</accession>
<evidence type="ECO:0000313" key="2">
    <source>
        <dbReference type="Proteomes" id="UP000525987"/>
    </source>
</evidence>
<proteinExistence type="predicted"/>
<dbReference type="AlphaFoldDB" id="A0A7W5G764"/>
<comment type="caution">
    <text evidence="1">The sequence shown here is derived from an EMBL/GenBank/DDBJ whole genome shotgun (WGS) entry which is preliminary data.</text>
</comment>
<name>A0A7W5G764_9GAMM</name>
<protein>
    <recommendedName>
        <fullName evidence="3">Phage tail protein</fullName>
    </recommendedName>
</protein>
<dbReference type="Proteomes" id="UP000525987">
    <property type="component" value="Unassembled WGS sequence"/>
</dbReference>
<sequence>MTFVLKQIPDIAVPVTIQVPGDDEPSTIHARWTLHPVSKTQTIMEQQRAGELDDDALVAQDLLGLEGITDDKGNAVPFSQDLVAQLMELAYVRRPLVMSWFAAQQGRVEAAAKN</sequence>
<dbReference type="RefSeq" id="WP_183388547.1">
    <property type="nucleotide sequence ID" value="NZ_JACHXM010000018.1"/>
</dbReference>
<dbReference type="EMBL" id="JACHXM010000018">
    <property type="protein sequence ID" value="MBB3142191.1"/>
    <property type="molecule type" value="Genomic_DNA"/>
</dbReference>
<evidence type="ECO:0008006" key="3">
    <source>
        <dbReference type="Google" id="ProtNLM"/>
    </source>
</evidence>
<evidence type="ECO:0000313" key="1">
    <source>
        <dbReference type="EMBL" id="MBB3142191.1"/>
    </source>
</evidence>
<organism evidence="1 2">
    <name type="scientific">Halomonas organivorans</name>
    <dbReference type="NCBI Taxonomy" id="257772"/>
    <lineage>
        <taxon>Bacteria</taxon>
        <taxon>Pseudomonadati</taxon>
        <taxon>Pseudomonadota</taxon>
        <taxon>Gammaproteobacteria</taxon>
        <taxon>Oceanospirillales</taxon>
        <taxon>Halomonadaceae</taxon>
        <taxon>Halomonas</taxon>
    </lineage>
</organism>